<dbReference type="Pfam" id="PF09435">
    <property type="entry name" value="DUF2015"/>
    <property type="match status" value="1"/>
</dbReference>
<name>A0A066VWU2_TILAU</name>
<dbReference type="OMA" id="CRWIPRR"/>
<comment type="caution">
    <text evidence="3">The sequence shown here is derived from an EMBL/GenBank/DDBJ whole genome shotgun (WGS) entry which is preliminary data.</text>
</comment>
<dbReference type="HOGENOM" id="CLU_128832_2_0_1"/>
<dbReference type="RefSeq" id="XP_013242927.1">
    <property type="nucleotide sequence ID" value="XM_013387473.1"/>
</dbReference>
<dbReference type="FunCoup" id="A0A066VWU2">
    <property type="interactions" value="1"/>
</dbReference>
<evidence type="ECO:0000313" key="4">
    <source>
        <dbReference type="Proteomes" id="UP000027361"/>
    </source>
</evidence>
<evidence type="ECO:0000313" key="3">
    <source>
        <dbReference type="EMBL" id="KDN44753.1"/>
    </source>
</evidence>
<dbReference type="GeneID" id="25261461"/>
<keyword evidence="2" id="KW-0732">Signal</keyword>
<keyword evidence="4" id="KW-1185">Reference proteome</keyword>
<accession>A0A066VWU2</accession>
<dbReference type="InterPro" id="IPR018559">
    <property type="entry name" value="DUF2015"/>
</dbReference>
<gene>
    <name evidence="3" type="ORF">K437DRAFT_129994</name>
</gene>
<reference evidence="3 4" key="1">
    <citation type="submission" date="2014-05" db="EMBL/GenBank/DDBJ databases">
        <title>Draft genome sequence of a rare smut relative, Tilletiaria anomala UBC 951.</title>
        <authorList>
            <consortium name="DOE Joint Genome Institute"/>
            <person name="Toome M."/>
            <person name="Kuo A."/>
            <person name="Henrissat B."/>
            <person name="Lipzen A."/>
            <person name="Tritt A."/>
            <person name="Yoshinaga Y."/>
            <person name="Zane M."/>
            <person name="Barry K."/>
            <person name="Grigoriev I.V."/>
            <person name="Spatafora J.W."/>
            <person name="Aimea M.C."/>
        </authorList>
    </citation>
    <scope>NUCLEOTIDE SEQUENCE [LARGE SCALE GENOMIC DNA]</scope>
    <source>
        <strain evidence="3 4">UBC 951</strain>
    </source>
</reference>
<sequence>MYYTLTLLSLTAIIIFLAIRHRATLVSRLPPSIQSHLPPLLQPSPSHGGAAYRRLPVFDWGTARDAGLHSTLFDIEANINDGDTRSGLDQRGAEEVTAIMHAQGVSFDEARLIRHQNILRQNNIDPHTGMPLDSKAVLSLGASSRR</sequence>
<dbReference type="Proteomes" id="UP000027361">
    <property type="component" value="Unassembled WGS sequence"/>
</dbReference>
<dbReference type="AlphaFoldDB" id="A0A066VWU2"/>
<dbReference type="EMBL" id="JMSN01000048">
    <property type="protein sequence ID" value="KDN44753.1"/>
    <property type="molecule type" value="Genomic_DNA"/>
</dbReference>
<evidence type="ECO:0000256" key="2">
    <source>
        <dbReference type="ARBA" id="ARBA00022729"/>
    </source>
</evidence>
<dbReference type="PANTHER" id="PTHR28023">
    <property type="entry name" value="UPF0357 PROTEIN YCL012C"/>
    <property type="match status" value="1"/>
</dbReference>
<evidence type="ECO:0000256" key="1">
    <source>
        <dbReference type="ARBA" id="ARBA00008325"/>
    </source>
</evidence>
<protein>
    <submittedName>
        <fullName evidence="3">Uncharacterized protein</fullName>
    </submittedName>
</protein>
<organism evidence="3 4">
    <name type="scientific">Tilletiaria anomala (strain ATCC 24038 / CBS 436.72 / UBC 951)</name>
    <dbReference type="NCBI Taxonomy" id="1037660"/>
    <lineage>
        <taxon>Eukaryota</taxon>
        <taxon>Fungi</taxon>
        <taxon>Dikarya</taxon>
        <taxon>Basidiomycota</taxon>
        <taxon>Ustilaginomycotina</taxon>
        <taxon>Exobasidiomycetes</taxon>
        <taxon>Georgefischeriales</taxon>
        <taxon>Tilletiariaceae</taxon>
        <taxon>Tilletiaria</taxon>
    </lineage>
</organism>
<dbReference type="InParanoid" id="A0A066VWU2"/>
<proteinExistence type="inferred from homology"/>
<dbReference type="OrthoDB" id="447314at2759"/>
<dbReference type="PANTHER" id="PTHR28023:SF1">
    <property type="entry name" value="UPF0357 PROTEIN YCL012C"/>
    <property type="match status" value="1"/>
</dbReference>
<comment type="similarity">
    <text evidence="1">Belongs to the UPF0357 family.</text>
</comment>